<evidence type="ECO:0000256" key="3">
    <source>
        <dbReference type="ARBA" id="ARBA00022727"/>
    </source>
</evidence>
<comment type="catalytic activity">
    <reaction evidence="7 8">
        <text>dTMP + ATP = dTDP + ADP</text>
        <dbReference type="Rhea" id="RHEA:13517"/>
        <dbReference type="ChEBI" id="CHEBI:30616"/>
        <dbReference type="ChEBI" id="CHEBI:58369"/>
        <dbReference type="ChEBI" id="CHEBI:63528"/>
        <dbReference type="ChEBI" id="CHEBI:456216"/>
        <dbReference type="EC" id="2.7.4.9"/>
    </reaction>
</comment>
<proteinExistence type="inferred from homology"/>
<evidence type="ECO:0000256" key="6">
    <source>
        <dbReference type="ARBA" id="ARBA00022840"/>
    </source>
</evidence>
<evidence type="ECO:0000256" key="8">
    <source>
        <dbReference type="HAMAP-Rule" id="MF_00165"/>
    </source>
</evidence>
<dbReference type="GO" id="GO:0004798">
    <property type="term" value="F:dTMP kinase activity"/>
    <property type="evidence" value="ECO:0007669"/>
    <property type="project" value="UniProtKB-UniRule"/>
</dbReference>
<dbReference type="PANTHER" id="PTHR10344">
    <property type="entry name" value="THYMIDYLATE KINASE"/>
    <property type="match status" value="1"/>
</dbReference>
<keyword evidence="5 8" id="KW-0418">Kinase</keyword>
<evidence type="ECO:0000256" key="1">
    <source>
        <dbReference type="ARBA" id="ARBA00009776"/>
    </source>
</evidence>
<dbReference type="OrthoDB" id="9774907at2"/>
<evidence type="ECO:0000256" key="5">
    <source>
        <dbReference type="ARBA" id="ARBA00022777"/>
    </source>
</evidence>
<dbReference type="HAMAP" id="MF_00165">
    <property type="entry name" value="Thymidylate_kinase"/>
    <property type="match status" value="1"/>
</dbReference>
<dbReference type="Proteomes" id="UP000218542">
    <property type="component" value="Unassembled WGS sequence"/>
</dbReference>
<dbReference type="GO" id="GO:0006235">
    <property type="term" value="P:dTTP biosynthetic process"/>
    <property type="evidence" value="ECO:0007669"/>
    <property type="project" value="UniProtKB-UniRule"/>
</dbReference>
<dbReference type="GO" id="GO:0006227">
    <property type="term" value="P:dUDP biosynthetic process"/>
    <property type="evidence" value="ECO:0007669"/>
    <property type="project" value="TreeGrafter"/>
</dbReference>
<dbReference type="Pfam" id="PF02223">
    <property type="entry name" value="Thymidylate_kin"/>
    <property type="match status" value="2"/>
</dbReference>
<keyword evidence="3 8" id="KW-0545">Nucleotide biosynthesis</keyword>
<dbReference type="PANTHER" id="PTHR10344:SF4">
    <property type="entry name" value="UMP-CMP KINASE 2, MITOCHONDRIAL"/>
    <property type="match status" value="1"/>
</dbReference>
<protein>
    <recommendedName>
        <fullName evidence="8">Thymidylate kinase</fullName>
        <ecNumber evidence="8">2.7.4.9</ecNumber>
    </recommendedName>
    <alternativeName>
        <fullName evidence="8">dTMP kinase</fullName>
    </alternativeName>
</protein>
<keyword evidence="11" id="KW-1185">Reference proteome</keyword>
<gene>
    <name evidence="8" type="primary">tmk</name>
    <name evidence="10" type="ORF">SCALIN_C27_0167</name>
</gene>
<dbReference type="EC" id="2.7.4.9" evidence="8"/>
<dbReference type="SUPFAM" id="SSF52540">
    <property type="entry name" value="P-loop containing nucleoside triphosphate hydrolases"/>
    <property type="match status" value="1"/>
</dbReference>
<dbReference type="InterPro" id="IPR027417">
    <property type="entry name" value="P-loop_NTPase"/>
</dbReference>
<comment type="function">
    <text evidence="8">Phosphorylation of dTMP to form dTDP in both de novo and salvage pathways of dTTP synthesis.</text>
</comment>
<feature type="binding site" evidence="8">
    <location>
        <begin position="28"/>
        <end position="35"/>
    </location>
    <ligand>
        <name>ATP</name>
        <dbReference type="ChEBI" id="CHEBI:30616"/>
    </ligand>
</feature>
<comment type="caution">
    <text evidence="10">The sequence shown here is derived from an EMBL/GenBank/DDBJ whole genome shotgun (WGS) entry which is preliminary data.</text>
</comment>
<evidence type="ECO:0000313" key="10">
    <source>
        <dbReference type="EMBL" id="GAX61769.1"/>
    </source>
</evidence>
<evidence type="ECO:0000256" key="4">
    <source>
        <dbReference type="ARBA" id="ARBA00022741"/>
    </source>
</evidence>
<dbReference type="RefSeq" id="WP_096895135.1">
    <property type="nucleotide sequence ID" value="NZ_BAOS01000027.1"/>
</dbReference>
<accession>A0A286U0U2</accession>
<dbReference type="InterPro" id="IPR039430">
    <property type="entry name" value="Thymidylate_kin-like_dom"/>
</dbReference>
<dbReference type="InterPro" id="IPR018094">
    <property type="entry name" value="Thymidylate_kinase"/>
</dbReference>
<dbReference type="CDD" id="cd01672">
    <property type="entry name" value="TMPK"/>
    <property type="match status" value="1"/>
</dbReference>
<evidence type="ECO:0000256" key="7">
    <source>
        <dbReference type="ARBA" id="ARBA00048743"/>
    </source>
</evidence>
<reference evidence="11" key="1">
    <citation type="journal article" date="2017" name="Environ. Microbiol. Rep.">
        <title>Genetic Diversity of Marine Anaerobic Ammonium-Oxidizing Bacteria as Revealed by Genomic and Proteomic Analyses of 'Candidatus Scalindua japonica'.</title>
        <authorList>
            <person name="Oshiki M."/>
            <person name="Mizuto K."/>
            <person name="Kimura Z."/>
            <person name="Kindaichi T."/>
            <person name="Satoh H."/>
            <person name="Okabe S."/>
        </authorList>
    </citation>
    <scope>NUCLEOTIDE SEQUENCE [LARGE SCALE GENOMIC DNA]</scope>
    <source>
        <strain evidence="11">husup-a2</strain>
    </source>
</reference>
<dbReference type="GO" id="GO:0006233">
    <property type="term" value="P:dTDP biosynthetic process"/>
    <property type="evidence" value="ECO:0007669"/>
    <property type="project" value="InterPro"/>
</dbReference>
<dbReference type="AlphaFoldDB" id="A0A286U0U2"/>
<name>A0A286U0U2_9BACT</name>
<evidence type="ECO:0000259" key="9">
    <source>
        <dbReference type="Pfam" id="PF02223"/>
    </source>
</evidence>
<dbReference type="GO" id="GO:0005829">
    <property type="term" value="C:cytosol"/>
    <property type="evidence" value="ECO:0007669"/>
    <property type="project" value="TreeGrafter"/>
</dbReference>
<comment type="similarity">
    <text evidence="1 8">Belongs to the thymidylate kinase family.</text>
</comment>
<evidence type="ECO:0000256" key="2">
    <source>
        <dbReference type="ARBA" id="ARBA00022679"/>
    </source>
</evidence>
<sequence length="276" mass="31930">MKNPDNNNNNEQEQNSNMKKGKLLVIEGTDGSGKTVQAGLLVERLSKKGDQVQMTDFPQYGKSFFAKMIEKYLKGEYGWPQELRDHLIKHPPAERTSFTADNKSAGRLESRPNEVNPYLTSLLYAGDRWEANKQMHKWLEEGSIIISNRYVCSNMAHQGAKICDSVERKQFFKWIEELEHEVYGVPKADLTIFLHVPIKISQELIKARSRESEGLKSEVDLHEKDTEYMKRVRDTYLELAAGDSNWHTIECTENNQLKSKEEISEEIWNTINKILH</sequence>
<feature type="domain" description="Thymidylate kinase-like" evidence="9">
    <location>
        <begin position="108"/>
        <end position="255"/>
    </location>
</feature>
<organism evidence="10 11">
    <name type="scientific">Candidatus Scalindua japonica</name>
    <dbReference type="NCBI Taxonomy" id="1284222"/>
    <lineage>
        <taxon>Bacteria</taxon>
        <taxon>Pseudomonadati</taxon>
        <taxon>Planctomycetota</taxon>
        <taxon>Candidatus Brocadiia</taxon>
        <taxon>Candidatus Brocadiales</taxon>
        <taxon>Candidatus Scalinduaceae</taxon>
        <taxon>Candidatus Scalindua</taxon>
    </lineage>
</organism>
<feature type="domain" description="Thymidylate kinase-like" evidence="9">
    <location>
        <begin position="26"/>
        <end position="75"/>
    </location>
</feature>
<keyword evidence="4 8" id="KW-0547">Nucleotide-binding</keyword>
<keyword evidence="6 8" id="KW-0067">ATP-binding</keyword>
<dbReference type="Gene3D" id="3.40.50.300">
    <property type="entry name" value="P-loop containing nucleotide triphosphate hydrolases"/>
    <property type="match status" value="1"/>
</dbReference>
<dbReference type="EMBL" id="BAOS01000027">
    <property type="protein sequence ID" value="GAX61769.1"/>
    <property type="molecule type" value="Genomic_DNA"/>
</dbReference>
<keyword evidence="2 8" id="KW-0808">Transferase</keyword>
<dbReference type="GO" id="GO:0005524">
    <property type="term" value="F:ATP binding"/>
    <property type="evidence" value="ECO:0007669"/>
    <property type="project" value="UniProtKB-UniRule"/>
</dbReference>
<evidence type="ECO:0000313" key="11">
    <source>
        <dbReference type="Proteomes" id="UP000218542"/>
    </source>
</evidence>